<dbReference type="NCBIfam" id="NF003810">
    <property type="entry name" value="PRK05399.1"/>
    <property type="match status" value="1"/>
</dbReference>
<dbReference type="PANTHER" id="PTHR11361:SF34">
    <property type="entry name" value="DNA MISMATCH REPAIR PROTEIN MSH1, MITOCHONDRIAL"/>
    <property type="match status" value="1"/>
</dbReference>
<feature type="coiled-coil region" evidence="8">
    <location>
        <begin position="64"/>
        <end position="98"/>
    </location>
</feature>
<dbReference type="Gene3D" id="1.10.1420.10">
    <property type="match status" value="2"/>
</dbReference>
<keyword evidence="6" id="KW-0234">DNA repair</keyword>
<evidence type="ECO:0000256" key="7">
    <source>
        <dbReference type="ARBA" id="ARBA00024647"/>
    </source>
</evidence>
<dbReference type="Pfam" id="PF05190">
    <property type="entry name" value="MutS_IV"/>
    <property type="match status" value="1"/>
</dbReference>
<dbReference type="GO" id="GO:0006298">
    <property type="term" value="P:mismatch repair"/>
    <property type="evidence" value="ECO:0007669"/>
    <property type="project" value="InterPro"/>
</dbReference>
<dbReference type="PANTHER" id="PTHR11361">
    <property type="entry name" value="DNA MISMATCH REPAIR PROTEIN MUTS FAMILY MEMBER"/>
    <property type="match status" value="1"/>
</dbReference>
<evidence type="ECO:0000256" key="3">
    <source>
        <dbReference type="ARBA" id="ARBA00022741"/>
    </source>
</evidence>
<keyword evidence="8" id="KW-0175">Coiled coil</keyword>
<keyword evidence="6" id="KW-0227">DNA damage</keyword>
<dbReference type="AlphaFoldDB" id="A0A955L3S5"/>
<dbReference type="Proteomes" id="UP000782843">
    <property type="component" value="Unassembled WGS sequence"/>
</dbReference>
<keyword evidence="4" id="KW-0067">ATP-binding</keyword>
<dbReference type="InterPro" id="IPR007861">
    <property type="entry name" value="DNA_mismatch_repair_MutS_clamp"/>
</dbReference>
<dbReference type="InterPro" id="IPR045076">
    <property type="entry name" value="MutS"/>
</dbReference>
<sequence>YSPKISELRGITKNSRQILAEMQKREIENTGISTLKIKFNKVFGYYIEVSKGQMCRVPENYERKQTLVNAERFITDELKELENKILTAEDELIKIEQEEYTKFIEEVSEYIPVIQDTAVYLSKIDLYSGFALLAKENNYSKPNIVSDKEEVEIVNGRHPVVSTRIGRDFIPNNYHSDSKSKIMIITGPNMSGKSTYIRQIALIQLLMQIGSFVPAEKANLSIADNIFTRIGANDDLSSGESTFMVEMIEAANILNSATESSLIILDEIGRGTSTYDGVAIAWSIIEYLHEYIGAKVLFATHYHELIKMEELYDNIKNYNVAVDESGKDVMFLYKIEKGGTDKSYGIHVAKMAGVPSEVTERANEILLKLQTEGMFEVRKQTISKYTRRKVKANAKSQEKLF</sequence>
<dbReference type="PROSITE" id="PS00486">
    <property type="entry name" value="DNA_MISMATCH_REPAIR_2"/>
    <property type="match status" value="1"/>
</dbReference>
<evidence type="ECO:0000256" key="4">
    <source>
        <dbReference type="ARBA" id="ARBA00022840"/>
    </source>
</evidence>
<dbReference type="InterPro" id="IPR036187">
    <property type="entry name" value="DNA_mismatch_repair_MutS_sf"/>
</dbReference>
<feature type="non-terminal residue" evidence="10">
    <location>
        <position position="1"/>
    </location>
</feature>
<proteinExistence type="inferred from homology"/>
<dbReference type="GO" id="GO:0030983">
    <property type="term" value="F:mismatched DNA binding"/>
    <property type="evidence" value="ECO:0007669"/>
    <property type="project" value="InterPro"/>
</dbReference>
<dbReference type="Pfam" id="PF00488">
    <property type="entry name" value="MutS_V"/>
    <property type="match status" value="1"/>
</dbReference>
<feature type="domain" description="DNA mismatch repair proteins mutS family" evidence="9">
    <location>
        <begin position="261"/>
        <end position="277"/>
    </location>
</feature>
<evidence type="ECO:0000256" key="1">
    <source>
        <dbReference type="ARBA" id="ARBA00006271"/>
    </source>
</evidence>
<evidence type="ECO:0000256" key="8">
    <source>
        <dbReference type="SAM" id="Coils"/>
    </source>
</evidence>
<dbReference type="InterPro" id="IPR027417">
    <property type="entry name" value="P-loop_NTPase"/>
</dbReference>
<name>A0A955L3S5_9BACT</name>
<evidence type="ECO:0000313" key="10">
    <source>
        <dbReference type="EMBL" id="MCA9382323.1"/>
    </source>
</evidence>
<dbReference type="SMART" id="SM00534">
    <property type="entry name" value="MUTSac"/>
    <property type="match status" value="1"/>
</dbReference>
<evidence type="ECO:0000256" key="6">
    <source>
        <dbReference type="ARBA" id="ARBA00023204"/>
    </source>
</evidence>
<dbReference type="SUPFAM" id="SSF48334">
    <property type="entry name" value="DNA repair protein MutS, domain III"/>
    <property type="match status" value="1"/>
</dbReference>
<dbReference type="InterPro" id="IPR000432">
    <property type="entry name" value="DNA_mismatch_repair_MutS_C"/>
</dbReference>
<dbReference type="CDD" id="cd03284">
    <property type="entry name" value="ABC_MutS1"/>
    <property type="match status" value="1"/>
</dbReference>
<reference evidence="10" key="1">
    <citation type="submission" date="2020-04" db="EMBL/GenBank/DDBJ databases">
        <authorList>
            <person name="Zhang T."/>
        </authorList>
    </citation>
    <scope>NUCLEOTIDE SEQUENCE</scope>
    <source>
        <strain evidence="10">HKST-UBA10</strain>
    </source>
</reference>
<dbReference type="Gene3D" id="3.40.50.300">
    <property type="entry name" value="P-loop containing nucleotide triphosphate hydrolases"/>
    <property type="match status" value="1"/>
</dbReference>
<evidence type="ECO:0000313" key="11">
    <source>
        <dbReference type="Proteomes" id="UP000782843"/>
    </source>
</evidence>
<organism evidence="10 11">
    <name type="scientific">Candidatus Dojkabacteria bacterium</name>
    <dbReference type="NCBI Taxonomy" id="2099670"/>
    <lineage>
        <taxon>Bacteria</taxon>
        <taxon>Candidatus Dojkabacteria</taxon>
    </lineage>
</organism>
<evidence type="ECO:0000256" key="5">
    <source>
        <dbReference type="ARBA" id="ARBA00023125"/>
    </source>
</evidence>
<accession>A0A955L3S5</accession>
<dbReference type="SMART" id="SM00533">
    <property type="entry name" value="MUTSd"/>
    <property type="match status" value="1"/>
</dbReference>
<reference evidence="10" key="2">
    <citation type="journal article" date="2021" name="Microbiome">
        <title>Successional dynamics and alternative stable states in a saline activated sludge microbial community over 9 years.</title>
        <authorList>
            <person name="Wang Y."/>
            <person name="Ye J."/>
            <person name="Ju F."/>
            <person name="Liu L."/>
            <person name="Boyd J.A."/>
            <person name="Deng Y."/>
            <person name="Parks D.H."/>
            <person name="Jiang X."/>
            <person name="Yin X."/>
            <person name="Woodcroft B.J."/>
            <person name="Tyson G.W."/>
            <person name="Hugenholtz P."/>
            <person name="Polz M.F."/>
            <person name="Zhang T."/>
        </authorList>
    </citation>
    <scope>NUCLEOTIDE SEQUENCE</scope>
    <source>
        <strain evidence="10">HKST-UBA10</strain>
    </source>
</reference>
<dbReference type="FunFam" id="3.40.50.300:FF:000870">
    <property type="entry name" value="MutS protein homolog 4"/>
    <property type="match status" value="1"/>
</dbReference>
<gene>
    <name evidence="10" type="primary">mutS</name>
    <name evidence="10" type="ORF">KC660_02860</name>
</gene>
<dbReference type="InterPro" id="IPR007696">
    <property type="entry name" value="DNA_mismatch_repair_MutS_core"/>
</dbReference>
<dbReference type="GO" id="GO:0005524">
    <property type="term" value="F:ATP binding"/>
    <property type="evidence" value="ECO:0007669"/>
    <property type="project" value="UniProtKB-KW"/>
</dbReference>
<keyword evidence="3" id="KW-0547">Nucleotide-binding</keyword>
<comment type="similarity">
    <text evidence="1">Belongs to the DNA mismatch repair MutS family.</text>
</comment>
<dbReference type="SUPFAM" id="SSF52540">
    <property type="entry name" value="P-loop containing nucleoside triphosphate hydrolases"/>
    <property type="match status" value="1"/>
</dbReference>
<dbReference type="GO" id="GO:0140664">
    <property type="term" value="F:ATP-dependent DNA damage sensor activity"/>
    <property type="evidence" value="ECO:0007669"/>
    <property type="project" value="InterPro"/>
</dbReference>
<keyword evidence="5" id="KW-0238">DNA-binding</keyword>
<evidence type="ECO:0000256" key="2">
    <source>
        <dbReference type="ARBA" id="ARBA00021982"/>
    </source>
</evidence>
<evidence type="ECO:0000259" key="9">
    <source>
        <dbReference type="PROSITE" id="PS00486"/>
    </source>
</evidence>
<protein>
    <recommendedName>
        <fullName evidence="2">DNA mismatch repair protein MutS</fullName>
    </recommendedName>
</protein>
<comment type="function">
    <text evidence="7">This protein is involved in the repair of mismatches in DNA. It is possible that it carries out the mismatch recognition step. This protein has a weak ATPase activity.</text>
</comment>
<comment type="caution">
    <text evidence="10">The sequence shown here is derived from an EMBL/GenBank/DDBJ whole genome shotgun (WGS) entry which is preliminary data.</text>
</comment>
<dbReference type="GO" id="GO:0005829">
    <property type="term" value="C:cytosol"/>
    <property type="evidence" value="ECO:0007669"/>
    <property type="project" value="TreeGrafter"/>
</dbReference>
<dbReference type="EMBL" id="JAGQLG010000107">
    <property type="protein sequence ID" value="MCA9382323.1"/>
    <property type="molecule type" value="Genomic_DNA"/>
</dbReference>